<evidence type="ECO:0000256" key="9">
    <source>
        <dbReference type="ARBA" id="ARBA00023237"/>
    </source>
</evidence>
<proteinExistence type="inferred from homology"/>
<dbReference type="InterPro" id="IPR025885">
    <property type="entry name" value="PapC_N"/>
</dbReference>
<keyword evidence="6" id="KW-0812">Transmembrane</keyword>
<dbReference type="InterPro" id="IPR000015">
    <property type="entry name" value="Fimb_usher"/>
</dbReference>
<dbReference type="InterPro" id="IPR025949">
    <property type="entry name" value="PapC-like_C"/>
</dbReference>
<feature type="domain" description="PapC N-terminal" evidence="11">
    <location>
        <begin position="34"/>
        <end position="179"/>
    </location>
</feature>
<dbReference type="EMBL" id="RHHM01000010">
    <property type="protein sequence ID" value="RQM37662.1"/>
    <property type="molecule type" value="Genomic_DNA"/>
</dbReference>
<evidence type="ECO:0000256" key="1">
    <source>
        <dbReference type="ARBA" id="ARBA00004571"/>
    </source>
</evidence>
<dbReference type="GO" id="GO:0009297">
    <property type="term" value="P:pilus assembly"/>
    <property type="evidence" value="ECO:0007669"/>
    <property type="project" value="InterPro"/>
</dbReference>
<feature type="domain" description="PapC-like C-terminal" evidence="10">
    <location>
        <begin position="767"/>
        <end position="823"/>
    </location>
</feature>
<dbReference type="Gene3D" id="2.60.40.2610">
    <property type="entry name" value="Outer membrane usher protein FimD, plug domain"/>
    <property type="match status" value="1"/>
</dbReference>
<dbReference type="Pfam" id="PF00577">
    <property type="entry name" value="Usher"/>
    <property type="match status" value="1"/>
</dbReference>
<keyword evidence="7" id="KW-0732">Signal</keyword>
<evidence type="ECO:0000313" key="13">
    <source>
        <dbReference type="Proteomes" id="UP000279457"/>
    </source>
</evidence>
<keyword evidence="9" id="KW-0998">Cell outer membrane</keyword>
<comment type="similarity">
    <text evidence="2">Belongs to the fimbrial export usher family.</text>
</comment>
<dbReference type="Pfam" id="PF13953">
    <property type="entry name" value="PapC_C"/>
    <property type="match status" value="1"/>
</dbReference>
<keyword evidence="4" id="KW-1134">Transmembrane beta strand</keyword>
<keyword evidence="3" id="KW-0813">Transport</keyword>
<comment type="subcellular location">
    <subcellularLocation>
        <location evidence="1">Cell outer membrane</location>
        <topology evidence="1">Multi-pass membrane protein</topology>
    </subcellularLocation>
</comment>
<evidence type="ECO:0000256" key="5">
    <source>
        <dbReference type="ARBA" id="ARBA00022558"/>
    </source>
</evidence>
<dbReference type="OrthoDB" id="6465993at2"/>
<dbReference type="RefSeq" id="WP_124233715.1">
    <property type="nucleotide sequence ID" value="NZ_RHHM01000010.1"/>
</dbReference>
<accession>A0A3N6TQZ2</accession>
<reference evidence="12 13" key="1">
    <citation type="submission" date="2018-10" db="EMBL/GenBank/DDBJ databases">
        <title>Draft genome sequence for the type isolate of Erwinia psidii, agent causal of bacterial blight in guava (Psidium guajava) and wilt and die-back of Eucalyptus spp.</title>
        <authorList>
            <person name="Hermenegildo P.S."/>
            <person name="Santos S.A."/>
            <person name="Guimaraes L.M.S."/>
            <person name="Vidigal P.M.P."/>
            <person name="Pereira I.C."/>
            <person name="Badel J.L."/>
            <person name="Alfenas-Zerbini P."/>
            <person name="Ferreira M.A.S.V."/>
            <person name="Alfenas A.C."/>
        </authorList>
    </citation>
    <scope>NUCLEOTIDE SEQUENCE [LARGE SCALE GENOMIC DNA]</scope>
    <source>
        <strain evidence="12 13">IBSBF 435</strain>
    </source>
</reference>
<keyword evidence="8" id="KW-0472">Membrane</keyword>
<dbReference type="PANTHER" id="PTHR30451:SF21">
    <property type="entry name" value="FIMBRIAL USHER DOMAIN-CONTAINING PROTEIN YDET-RELATED"/>
    <property type="match status" value="1"/>
</dbReference>
<evidence type="ECO:0000259" key="11">
    <source>
        <dbReference type="Pfam" id="PF13954"/>
    </source>
</evidence>
<evidence type="ECO:0000256" key="4">
    <source>
        <dbReference type="ARBA" id="ARBA00022452"/>
    </source>
</evidence>
<keyword evidence="5" id="KW-1029">Fimbrium biogenesis</keyword>
<evidence type="ECO:0000256" key="3">
    <source>
        <dbReference type="ARBA" id="ARBA00022448"/>
    </source>
</evidence>
<dbReference type="Gene3D" id="2.60.40.3110">
    <property type="match status" value="1"/>
</dbReference>
<dbReference type="GO" id="GO:0009279">
    <property type="term" value="C:cell outer membrane"/>
    <property type="evidence" value="ECO:0007669"/>
    <property type="project" value="UniProtKB-SubCell"/>
</dbReference>
<evidence type="ECO:0000256" key="8">
    <source>
        <dbReference type="ARBA" id="ARBA00023136"/>
    </source>
</evidence>
<evidence type="ECO:0000259" key="10">
    <source>
        <dbReference type="Pfam" id="PF13953"/>
    </source>
</evidence>
<dbReference type="PANTHER" id="PTHR30451">
    <property type="entry name" value="OUTER MEMBRANE USHER PROTEIN"/>
    <property type="match status" value="1"/>
</dbReference>
<dbReference type="GO" id="GO:0015473">
    <property type="term" value="F:fimbrial usher porin activity"/>
    <property type="evidence" value="ECO:0007669"/>
    <property type="project" value="InterPro"/>
</dbReference>
<evidence type="ECO:0000256" key="2">
    <source>
        <dbReference type="ARBA" id="ARBA00008064"/>
    </source>
</evidence>
<dbReference type="Gene3D" id="3.10.20.410">
    <property type="match status" value="1"/>
</dbReference>
<name>A0A3N6TQZ2_9GAMM</name>
<dbReference type="SUPFAM" id="SSF141729">
    <property type="entry name" value="FimD N-terminal domain-like"/>
    <property type="match status" value="1"/>
</dbReference>
<keyword evidence="13" id="KW-1185">Reference proteome</keyword>
<sequence>MTLLPNQWYRLRRIAVPAIVLFLSGSVSVRAELYFNTQSLRLNQQQREQADLSRLASVDAQLPGEYDVSVRVNMTNIGKQKLHFLPCGNQLCAMLTPALLRTWGVKLSAIPALSSLSDDEPLNHPGDYITDFRESFDFEQQQLNITFPQAVMDNSHRGYIPPARWENGLPMLFSSYSYTGSQTKYRGEGMGSIWMQYLNLRNGINLGAWRIRNYSYLAHSNTAGTSWNSMQTWIERDLPGLQSRLTVGEAITPGLVFDSMSYHGVSLSSQDEMRPDSMRGYAPEIRGIALSNAMVEVLQNGNLLYQTFVTPGSFVINDLYATSTSGDLQIRVHEEDGTVREFTQAFASPPVSVRNGVTRFSTTFGQYSPGSARSSGKTQRFWQGEVLHGISGNTSLYGGAILADNYQSGLLGVGQGLGDLGALSLDITHAVTTFVNENQQKGQSLRLRYSKNFDSTGTNVAVAGYRYSTGGYYSFDEASENYFSQGYSGNQIKNRIQISMSQNAGQLGSLSLSAWQQQYRGRHSPTSRSVAGNWSKNFNGIAVGLSQSQNRSSRSRQLDNVTSASISLPLGRWLGGENTSLRQSNRITHSSNGLTSMTTMLSGSTLGKNNLSYSLAQSRSRQSGNQTSDGTALSLSWQGDKGTYNAGYSNFYGQNERLTWGVNGSMVVHPYGITLAQSLPEGSSYALVRAPGAQDVRVLNRSGVATDSRGYAVVPTLTPYRENEISLDTGTLSDNVDLLNPSHSAVPVREALVLTDYQTLIGYRLFIRLQHAGKPLPFGTVVSAGQSSGIADEHGQVFISGVPDKTVLTAALSDGKSCKADFDTRGPGIRTSGGLLIASLECQ</sequence>
<dbReference type="InterPro" id="IPR043142">
    <property type="entry name" value="PapC-like_C_sf"/>
</dbReference>
<gene>
    <name evidence="12" type="ORF">EB241_14140</name>
</gene>
<evidence type="ECO:0000256" key="7">
    <source>
        <dbReference type="ARBA" id="ARBA00022729"/>
    </source>
</evidence>
<organism evidence="12 13">
    <name type="scientific">Erwinia psidii</name>
    <dbReference type="NCBI Taxonomy" id="69224"/>
    <lineage>
        <taxon>Bacteria</taxon>
        <taxon>Pseudomonadati</taxon>
        <taxon>Pseudomonadota</taxon>
        <taxon>Gammaproteobacteria</taxon>
        <taxon>Enterobacterales</taxon>
        <taxon>Erwiniaceae</taxon>
        <taxon>Erwinia</taxon>
    </lineage>
</organism>
<dbReference type="Proteomes" id="UP000279457">
    <property type="component" value="Unassembled WGS sequence"/>
</dbReference>
<evidence type="ECO:0000256" key="6">
    <source>
        <dbReference type="ARBA" id="ARBA00022692"/>
    </source>
</evidence>
<dbReference type="Gene3D" id="2.60.40.2070">
    <property type="match status" value="1"/>
</dbReference>
<comment type="caution">
    <text evidence="12">The sequence shown here is derived from an EMBL/GenBank/DDBJ whole genome shotgun (WGS) entry which is preliminary data.</text>
</comment>
<dbReference type="InterPro" id="IPR042186">
    <property type="entry name" value="FimD_plug_dom"/>
</dbReference>
<protein>
    <submittedName>
        <fullName evidence="12">Fimbrial biogenesis outer membrane usher protein</fullName>
    </submittedName>
</protein>
<dbReference type="Pfam" id="PF13954">
    <property type="entry name" value="PapC_N"/>
    <property type="match status" value="1"/>
</dbReference>
<evidence type="ECO:0000313" key="12">
    <source>
        <dbReference type="EMBL" id="RQM37662.1"/>
    </source>
</evidence>
<dbReference type="AlphaFoldDB" id="A0A3N6TQZ2"/>
<dbReference type="InterPro" id="IPR037224">
    <property type="entry name" value="PapC_N_sf"/>
</dbReference>